<keyword evidence="1" id="KW-0812">Transmembrane</keyword>
<protein>
    <submittedName>
        <fullName evidence="2">Uncharacterized protein</fullName>
    </submittedName>
</protein>
<feature type="transmembrane region" description="Helical" evidence="1">
    <location>
        <begin position="150"/>
        <end position="173"/>
    </location>
</feature>
<dbReference type="RefSeq" id="WP_103915259.1">
    <property type="nucleotide sequence ID" value="NZ_FNUV01000002.1"/>
</dbReference>
<evidence type="ECO:0000313" key="3">
    <source>
        <dbReference type="Proteomes" id="UP000236735"/>
    </source>
</evidence>
<feature type="transmembrane region" description="Helical" evidence="1">
    <location>
        <begin position="75"/>
        <end position="95"/>
    </location>
</feature>
<evidence type="ECO:0000256" key="1">
    <source>
        <dbReference type="SAM" id="Phobius"/>
    </source>
</evidence>
<dbReference type="EMBL" id="FNUV01000002">
    <property type="protein sequence ID" value="SEF58187.1"/>
    <property type="molecule type" value="Genomic_DNA"/>
</dbReference>
<name>A0A1H5T880_XYLRU</name>
<evidence type="ECO:0000313" key="2">
    <source>
        <dbReference type="EMBL" id="SEF58187.1"/>
    </source>
</evidence>
<gene>
    <name evidence="2" type="ORF">SAMN05216354_0888</name>
</gene>
<dbReference type="Proteomes" id="UP000236735">
    <property type="component" value="Unassembled WGS sequence"/>
</dbReference>
<keyword evidence="1" id="KW-1133">Transmembrane helix</keyword>
<organism evidence="2 3">
    <name type="scientific">Xylanibacter ruminicola</name>
    <name type="common">Prevotella ruminicola</name>
    <dbReference type="NCBI Taxonomy" id="839"/>
    <lineage>
        <taxon>Bacteria</taxon>
        <taxon>Pseudomonadati</taxon>
        <taxon>Bacteroidota</taxon>
        <taxon>Bacteroidia</taxon>
        <taxon>Bacteroidales</taxon>
        <taxon>Prevotellaceae</taxon>
        <taxon>Xylanibacter</taxon>
    </lineage>
</organism>
<reference evidence="2 3" key="1">
    <citation type="submission" date="2016-10" db="EMBL/GenBank/DDBJ databases">
        <authorList>
            <person name="de Groot N.N."/>
        </authorList>
    </citation>
    <scope>NUCLEOTIDE SEQUENCE [LARGE SCALE GENOMIC DNA]</scope>
    <source>
        <strain evidence="2 3">AR32</strain>
    </source>
</reference>
<accession>A0A1H5T880</accession>
<feature type="transmembrane region" description="Helical" evidence="1">
    <location>
        <begin position="126"/>
        <end position="144"/>
    </location>
</feature>
<keyword evidence="1" id="KW-0472">Membrane</keyword>
<dbReference type="AlphaFoldDB" id="A0A1H5T880"/>
<sequence>MDNQNNNLQELEGLRDQVTEFKKRMEQQEIVNHQLLKIAMNKHISWIKFMNTWTGPIALVLSPLFIFCLRELGCSWIPIIFIILVLIGETVFNIWNVSTISNKHLAAQDIISVQQRLTAYKRREKLQTYIECPLILLLGGWFIFDIYNYINIPVIKLIVGLLLGSFIIFFILFREIRSLNKAIKVIDEFNIS</sequence>
<feature type="transmembrane region" description="Helical" evidence="1">
    <location>
        <begin position="49"/>
        <end position="69"/>
    </location>
</feature>
<proteinExistence type="predicted"/>